<dbReference type="Gene3D" id="3.30.70.270">
    <property type="match status" value="2"/>
</dbReference>
<keyword evidence="6" id="KW-0695">RNA-directed DNA polymerase</keyword>
<dbReference type="PANTHER" id="PTHR33064">
    <property type="entry name" value="POL PROTEIN"/>
    <property type="match status" value="1"/>
</dbReference>
<dbReference type="PANTHER" id="PTHR33064:SF39">
    <property type="match status" value="1"/>
</dbReference>
<proteinExistence type="predicted"/>
<evidence type="ECO:0000313" key="11">
    <source>
        <dbReference type="RefSeq" id="XP_019091121.1"/>
    </source>
</evidence>
<dbReference type="Gene3D" id="3.10.10.10">
    <property type="entry name" value="HIV Type 1 Reverse Transcriptase, subunit A, domain 1"/>
    <property type="match status" value="1"/>
</dbReference>
<evidence type="ECO:0000256" key="5">
    <source>
        <dbReference type="ARBA" id="ARBA00022801"/>
    </source>
</evidence>
<feature type="domain" description="Reverse transcriptase RNase H-like" evidence="9">
    <location>
        <begin position="698"/>
        <end position="737"/>
    </location>
</feature>
<feature type="domain" description="Retrotransposon gag" evidence="8">
    <location>
        <begin position="26"/>
        <end position="118"/>
    </location>
</feature>
<evidence type="ECO:0000256" key="6">
    <source>
        <dbReference type="ARBA" id="ARBA00022918"/>
    </source>
</evidence>
<name>A0ABM1QWI3_CAMSA</name>
<evidence type="ECO:0000313" key="10">
    <source>
        <dbReference type="Proteomes" id="UP000694864"/>
    </source>
</evidence>
<dbReference type="SUPFAM" id="SSF56672">
    <property type="entry name" value="DNA/RNA polymerases"/>
    <property type="match status" value="1"/>
</dbReference>
<keyword evidence="5" id="KW-0378">Hydrolase</keyword>
<dbReference type="InterPro" id="IPR000477">
    <property type="entry name" value="RT_dom"/>
</dbReference>
<dbReference type="InterPro" id="IPR043128">
    <property type="entry name" value="Rev_trsase/Diguanyl_cyclase"/>
</dbReference>
<reference evidence="10" key="1">
    <citation type="journal article" date="2014" name="Nat. Commun.">
        <title>The emerging biofuel crop Camelina sativa retains a highly undifferentiated hexaploid genome structure.</title>
        <authorList>
            <person name="Kagale S."/>
            <person name="Koh C."/>
            <person name="Nixon J."/>
            <person name="Bollina V."/>
            <person name="Clarke W.E."/>
            <person name="Tuteja R."/>
            <person name="Spillane C."/>
            <person name="Robinson S.J."/>
            <person name="Links M.G."/>
            <person name="Clarke C."/>
            <person name="Higgins E.E."/>
            <person name="Huebert T."/>
            <person name="Sharpe A.G."/>
            <person name="Parkin I.A."/>
        </authorList>
    </citation>
    <scope>NUCLEOTIDE SEQUENCE [LARGE SCALE GENOMIC DNA]</scope>
    <source>
        <strain evidence="10">cv. DH55</strain>
    </source>
</reference>
<evidence type="ECO:0000259" key="7">
    <source>
        <dbReference type="Pfam" id="PF00078"/>
    </source>
</evidence>
<evidence type="ECO:0000259" key="9">
    <source>
        <dbReference type="Pfam" id="PF17917"/>
    </source>
</evidence>
<organism evidence="10 11">
    <name type="scientific">Camelina sativa</name>
    <name type="common">False flax</name>
    <name type="synonym">Myagrum sativum</name>
    <dbReference type="NCBI Taxonomy" id="90675"/>
    <lineage>
        <taxon>Eukaryota</taxon>
        <taxon>Viridiplantae</taxon>
        <taxon>Streptophyta</taxon>
        <taxon>Embryophyta</taxon>
        <taxon>Tracheophyta</taxon>
        <taxon>Spermatophyta</taxon>
        <taxon>Magnoliopsida</taxon>
        <taxon>eudicotyledons</taxon>
        <taxon>Gunneridae</taxon>
        <taxon>Pentapetalae</taxon>
        <taxon>rosids</taxon>
        <taxon>malvids</taxon>
        <taxon>Brassicales</taxon>
        <taxon>Brassicaceae</taxon>
        <taxon>Camelineae</taxon>
        <taxon>Camelina</taxon>
    </lineage>
</organism>
<accession>A0ABM1QWI3</accession>
<keyword evidence="2" id="KW-0548">Nucleotidyltransferase</keyword>
<keyword evidence="1" id="KW-0808">Transferase</keyword>
<evidence type="ECO:0000256" key="4">
    <source>
        <dbReference type="ARBA" id="ARBA00022759"/>
    </source>
</evidence>
<evidence type="ECO:0000256" key="1">
    <source>
        <dbReference type="ARBA" id="ARBA00022679"/>
    </source>
</evidence>
<evidence type="ECO:0000256" key="2">
    <source>
        <dbReference type="ARBA" id="ARBA00022695"/>
    </source>
</evidence>
<keyword evidence="4" id="KW-0255">Endonuclease</keyword>
<dbReference type="RefSeq" id="XP_019091121.1">
    <property type="nucleotide sequence ID" value="XM_019235576.1"/>
</dbReference>
<dbReference type="Pfam" id="PF17917">
    <property type="entry name" value="RT_RNaseH"/>
    <property type="match status" value="1"/>
</dbReference>
<sequence>MAKEPEAGLMKNLRGRRTGEEITRRRLFPFSLGDKAHLWEKALPTGAITTWDACKKADLAKFFSNARTTRLRNEISGFAKRNNETFCEAWERFKGFQTQCPHHGFNNESLLSTLYRGVLPKIRMLLDATSNGNFLNKNVEEGWELVENLAQSDENYNEDYDRTVRFTTNDQDEKYKKDFKVVHEKLDKILLSQQKNIHFLGEEKVPVQEGEREFADICYMQNQGGFKGYNQFKNSNLSYRNTNVANPQDQIEPTKQFAEMCQKMENTYSDLHTKFETLNSKIETMETKLSSSTPTRNDQHKGKAIMHSTEFANAINLHRGRVLPERKTCYQSLRTVKNKMGRVFSKRKLRMKRQLNSTHHLSTYTIEWVIWQQIEHLLMRRLSQLPPRKKKSGSWCDLILKLLGAGVIYPISDSTWVSPVHCVPKEGGIIVVKNDHDELIPTRTITGHRMCIDYKKLNSASRKDHFLLPIIDQMLERLANHTHYCFLDGYSGFFQIPIHPNDQEKTTFTCPYGTFAYRRMPFGLCNDPATFQRCMMSIFSDLIEDVVEVFMDDFSGYGDSFSSCLANLCRVLRRCEETNLVLNWEKCHFMVEEGIVLGHKISEKGIEVDKAKIEVMVQLQPPKTVKDIRSFLGHVRFYRRFIKDFSKIARPLTRLLCKETEFNFDEECLKAFKEIKAALISAPIVQAPNWDLPFKIIRYLVGSKVIVYTDHSALRHIYSKKNTKPRLLRWILLLQEFNMEIIDKKVIENGVVDHLSRMRIEEEITIDDSMPEEKLMQLNVT</sequence>
<evidence type="ECO:0000259" key="8">
    <source>
        <dbReference type="Pfam" id="PF03732"/>
    </source>
</evidence>
<reference evidence="11" key="2">
    <citation type="submission" date="2025-08" db="UniProtKB">
        <authorList>
            <consortium name="RefSeq"/>
        </authorList>
    </citation>
    <scope>IDENTIFICATION</scope>
    <source>
        <tissue evidence="11">Leaf</tissue>
    </source>
</reference>
<protein>
    <submittedName>
        <fullName evidence="11">Uncharacterized protein LOC109128720</fullName>
    </submittedName>
</protein>
<keyword evidence="10" id="KW-1185">Reference proteome</keyword>
<dbReference type="InterPro" id="IPR041373">
    <property type="entry name" value="RT_RNaseH"/>
</dbReference>
<dbReference type="InterPro" id="IPR005162">
    <property type="entry name" value="Retrotrans_gag_dom"/>
</dbReference>
<dbReference type="Pfam" id="PF00078">
    <property type="entry name" value="RVT_1"/>
    <property type="match status" value="1"/>
</dbReference>
<gene>
    <name evidence="11" type="primary">LOC109128720</name>
</gene>
<dbReference type="Pfam" id="PF03732">
    <property type="entry name" value="Retrotrans_gag"/>
    <property type="match status" value="1"/>
</dbReference>
<dbReference type="Proteomes" id="UP000694864">
    <property type="component" value="Chromosome 14"/>
</dbReference>
<dbReference type="CDD" id="cd01647">
    <property type="entry name" value="RT_LTR"/>
    <property type="match status" value="1"/>
</dbReference>
<dbReference type="GeneID" id="109128720"/>
<evidence type="ECO:0000256" key="3">
    <source>
        <dbReference type="ARBA" id="ARBA00022722"/>
    </source>
</evidence>
<feature type="domain" description="Reverse transcriptase" evidence="7">
    <location>
        <begin position="445"/>
        <end position="601"/>
    </location>
</feature>
<keyword evidence="3" id="KW-0540">Nuclease</keyword>
<dbReference type="InterPro" id="IPR051320">
    <property type="entry name" value="Viral_Replic_Matur_Polypro"/>
</dbReference>
<dbReference type="InterPro" id="IPR043502">
    <property type="entry name" value="DNA/RNA_pol_sf"/>
</dbReference>